<dbReference type="NCBIfam" id="TIGR01496">
    <property type="entry name" value="DHPS"/>
    <property type="match status" value="1"/>
</dbReference>
<dbReference type="RefSeq" id="WP_121849849.1">
    <property type="nucleotide sequence ID" value="NZ_CP032050.1"/>
</dbReference>
<sequence>MTINCKGQLIDLKSPKVMGILNITPDSFYGGSRFSDSKSVLKRTEAMLAEGATFIDIGAYSSRPGAAHVSEVEELGRIVPIIELLIKEFPLIQISIDTFRSKVAAECIQNGASLINDISAGLLDEQMLSTVAKLKVPYIMMHMKGDPKNMQSKTEYQNLINDIRKYFSERLRLAKDLGIVDIVIDPGFGFAKTLEQNYELLSNLELFRNIEHPLLVGVSRKSMIYKLLDKQPEEALNGTTALNMAALLKGANILRVHDVKEAVGCVKLAEQLKSEFIS</sequence>
<dbReference type="FunFam" id="3.20.20.20:FF:000006">
    <property type="entry name" value="Dihydropteroate synthase"/>
    <property type="match status" value="1"/>
</dbReference>
<dbReference type="InterPro" id="IPR000489">
    <property type="entry name" value="Pterin-binding_dom"/>
</dbReference>
<evidence type="ECO:0000313" key="13">
    <source>
        <dbReference type="EMBL" id="AYN68838.1"/>
    </source>
</evidence>
<dbReference type="OrthoDB" id="9811744at2"/>
<dbReference type="KEGG" id="emar:D1013_16345"/>
<keyword evidence="10" id="KW-0289">Folate biosynthesis</keyword>
<comment type="cofactor">
    <cofactor evidence="2">
        <name>Mg(2+)</name>
        <dbReference type="ChEBI" id="CHEBI:18420"/>
    </cofactor>
</comment>
<evidence type="ECO:0000256" key="7">
    <source>
        <dbReference type="ARBA" id="ARBA00022679"/>
    </source>
</evidence>
<organism evidence="13 14">
    <name type="scientific">Euzebyella marina</name>
    <dbReference type="NCBI Taxonomy" id="1761453"/>
    <lineage>
        <taxon>Bacteria</taxon>
        <taxon>Pseudomonadati</taxon>
        <taxon>Bacteroidota</taxon>
        <taxon>Flavobacteriia</taxon>
        <taxon>Flavobacteriales</taxon>
        <taxon>Flavobacteriaceae</taxon>
        <taxon>Euzebyella</taxon>
    </lineage>
</organism>
<dbReference type="Pfam" id="PF00809">
    <property type="entry name" value="Pterin_bind"/>
    <property type="match status" value="1"/>
</dbReference>
<proteinExistence type="inferred from homology"/>
<dbReference type="PROSITE" id="PS50972">
    <property type="entry name" value="PTERIN_BINDING"/>
    <property type="match status" value="1"/>
</dbReference>
<reference evidence="13 14" key="1">
    <citation type="submission" date="2018-08" db="EMBL/GenBank/DDBJ databases">
        <title>The reduced genetic potential of extracellular carbohydrate catabolism in Euzebyella marina RN62, a Flavobacteriia bacterium isolated from the hadal water.</title>
        <authorList>
            <person name="Xue C."/>
        </authorList>
    </citation>
    <scope>NUCLEOTIDE SEQUENCE [LARGE SCALE GENOMIC DNA]</scope>
    <source>
        <strain evidence="13 14">RN62</strain>
    </source>
</reference>
<dbReference type="GO" id="GO:0046656">
    <property type="term" value="P:folic acid biosynthetic process"/>
    <property type="evidence" value="ECO:0007669"/>
    <property type="project" value="UniProtKB-KW"/>
</dbReference>
<comment type="similarity">
    <text evidence="4">Belongs to the DHPS family.</text>
</comment>
<keyword evidence="7 13" id="KW-0808">Transferase</keyword>
<evidence type="ECO:0000256" key="9">
    <source>
        <dbReference type="ARBA" id="ARBA00022842"/>
    </source>
</evidence>
<evidence type="ECO:0000256" key="4">
    <source>
        <dbReference type="ARBA" id="ARBA00009503"/>
    </source>
</evidence>
<dbReference type="InterPro" id="IPR006390">
    <property type="entry name" value="DHP_synth_dom"/>
</dbReference>
<dbReference type="PANTHER" id="PTHR20941">
    <property type="entry name" value="FOLATE SYNTHESIS PROTEINS"/>
    <property type="match status" value="1"/>
</dbReference>
<evidence type="ECO:0000259" key="12">
    <source>
        <dbReference type="PROSITE" id="PS50972"/>
    </source>
</evidence>
<comment type="catalytic activity">
    <reaction evidence="1">
        <text>(7,8-dihydropterin-6-yl)methyl diphosphate + 4-aminobenzoate = 7,8-dihydropteroate + diphosphate</text>
        <dbReference type="Rhea" id="RHEA:19949"/>
        <dbReference type="ChEBI" id="CHEBI:17836"/>
        <dbReference type="ChEBI" id="CHEBI:17839"/>
        <dbReference type="ChEBI" id="CHEBI:33019"/>
        <dbReference type="ChEBI" id="CHEBI:72950"/>
        <dbReference type="EC" id="2.5.1.15"/>
    </reaction>
</comment>
<dbReference type="CDD" id="cd00739">
    <property type="entry name" value="DHPS"/>
    <property type="match status" value="1"/>
</dbReference>
<keyword evidence="14" id="KW-1185">Reference proteome</keyword>
<evidence type="ECO:0000256" key="1">
    <source>
        <dbReference type="ARBA" id="ARBA00000012"/>
    </source>
</evidence>
<feature type="domain" description="Pterin-binding" evidence="12">
    <location>
        <begin position="15"/>
        <end position="267"/>
    </location>
</feature>
<dbReference type="GO" id="GO:0005829">
    <property type="term" value="C:cytosol"/>
    <property type="evidence" value="ECO:0007669"/>
    <property type="project" value="TreeGrafter"/>
</dbReference>
<accession>A0A3G2L993</accession>
<dbReference type="EC" id="2.5.1.15" evidence="5"/>
<comment type="pathway">
    <text evidence="3">Cofactor biosynthesis; tetrahydrofolate biosynthesis; 7,8-dihydrofolate from 2-amino-4-hydroxy-6-hydroxymethyl-7,8-dihydropteridine diphosphate and 4-aminobenzoate: step 1/2.</text>
</comment>
<dbReference type="GO" id="GO:0046654">
    <property type="term" value="P:tetrahydrofolate biosynthetic process"/>
    <property type="evidence" value="ECO:0007669"/>
    <property type="project" value="TreeGrafter"/>
</dbReference>
<dbReference type="EMBL" id="CP032050">
    <property type="protein sequence ID" value="AYN68838.1"/>
    <property type="molecule type" value="Genomic_DNA"/>
</dbReference>
<dbReference type="SUPFAM" id="SSF51717">
    <property type="entry name" value="Dihydropteroate synthetase-like"/>
    <property type="match status" value="1"/>
</dbReference>
<dbReference type="GO" id="GO:0046872">
    <property type="term" value="F:metal ion binding"/>
    <property type="evidence" value="ECO:0007669"/>
    <property type="project" value="UniProtKB-KW"/>
</dbReference>
<evidence type="ECO:0000256" key="11">
    <source>
        <dbReference type="ARBA" id="ARBA00030193"/>
    </source>
</evidence>
<evidence type="ECO:0000256" key="8">
    <source>
        <dbReference type="ARBA" id="ARBA00022723"/>
    </source>
</evidence>
<dbReference type="AlphaFoldDB" id="A0A3G2L993"/>
<dbReference type="GO" id="GO:0004156">
    <property type="term" value="F:dihydropteroate synthase activity"/>
    <property type="evidence" value="ECO:0007669"/>
    <property type="project" value="UniProtKB-EC"/>
</dbReference>
<evidence type="ECO:0000256" key="6">
    <source>
        <dbReference type="ARBA" id="ARBA00016919"/>
    </source>
</evidence>
<evidence type="ECO:0000256" key="3">
    <source>
        <dbReference type="ARBA" id="ARBA00004763"/>
    </source>
</evidence>
<dbReference type="InterPro" id="IPR045031">
    <property type="entry name" value="DHP_synth-like"/>
</dbReference>
<dbReference type="PANTHER" id="PTHR20941:SF1">
    <property type="entry name" value="FOLIC ACID SYNTHESIS PROTEIN FOL1"/>
    <property type="match status" value="1"/>
</dbReference>
<dbReference type="Proteomes" id="UP000276309">
    <property type="component" value="Chromosome"/>
</dbReference>
<dbReference type="Gene3D" id="3.20.20.20">
    <property type="entry name" value="Dihydropteroate synthase-like"/>
    <property type="match status" value="1"/>
</dbReference>
<evidence type="ECO:0000256" key="10">
    <source>
        <dbReference type="ARBA" id="ARBA00022909"/>
    </source>
</evidence>
<gene>
    <name evidence="13" type="primary">folP</name>
    <name evidence="13" type="ORF">D1013_16345</name>
</gene>
<evidence type="ECO:0000256" key="5">
    <source>
        <dbReference type="ARBA" id="ARBA00012458"/>
    </source>
</evidence>
<evidence type="ECO:0000313" key="14">
    <source>
        <dbReference type="Proteomes" id="UP000276309"/>
    </source>
</evidence>
<name>A0A3G2L993_9FLAO</name>
<evidence type="ECO:0000256" key="2">
    <source>
        <dbReference type="ARBA" id="ARBA00001946"/>
    </source>
</evidence>
<protein>
    <recommendedName>
        <fullName evidence="6">Dihydropteroate synthase</fullName>
        <ecNumber evidence="5">2.5.1.15</ecNumber>
    </recommendedName>
    <alternativeName>
        <fullName evidence="11">Dihydropteroate pyrophosphorylase</fullName>
    </alternativeName>
</protein>
<keyword evidence="8" id="KW-0479">Metal-binding</keyword>
<dbReference type="InterPro" id="IPR011005">
    <property type="entry name" value="Dihydropteroate_synth-like_sf"/>
</dbReference>
<keyword evidence="9" id="KW-0460">Magnesium</keyword>